<organism evidence="9 10">
    <name type="scientific">Orchesella dallaii</name>
    <dbReference type="NCBI Taxonomy" id="48710"/>
    <lineage>
        <taxon>Eukaryota</taxon>
        <taxon>Metazoa</taxon>
        <taxon>Ecdysozoa</taxon>
        <taxon>Arthropoda</taxon>
        <taxon>Hexapoda</taxon>
        <taxon>Collembola</taxon>
        <taxon>Entomobryomorpha</taxon>
        <taxon>Entomobryoidea</taxon>
        <taxon>Orchesellidae</taxon>
        <taxon>Orchesellinae</taxon>
        <taxon>Orchesella</taxon>
    </lineage>
</organism>
<evidence type="ECO:0000256" key="1">
    <source>
        <dbReference type="ARBA" id="ARBA00004477"/>
    </source>
</evidence>
<evidence type="ECO:0000256" key="4">
    <source>
        <dbReference type="ARBA" id="ARBA00022692"/>
    </source>
</evidence>
<proteinExistence type="inferred from homology"/>
<evidence type="ECO:0000256" key="2">
    <source>
        <dbReference type="ARBA" id="ARBA00010694"/>
    </source>
</evidence>
<evidence type="ECO:0000256" key="7">
    <source>
        <dbReference type="ARBA" id="ARBA00023136"/>
    </source>
</evidence>
<accession>A0ABP1R0U2</accession>
<dbReference type="PANTHER" id="PTHR10778">
    <property type="entry name" value="SOLUTE CARRIER FAMILY 35 MEMBER B"/>
    <property type="match status" value="1"/>
</dbReference>
<keyword evidence="6 8" id="KW-1133">Transmembrane helix</keyword>
<keyword evidence="5" id="KW-0256">Endoplasmic reticulum</keyword>
<feature type="transmembrane region" description="Helical" evidence="8">
    <location>
        <begin position="214"/>
        <end position="239"/>
    </location>
</feature>
<comment type="caution">
    <text evidence="9">The sequence shown here is derived from an EMBL/GenBank/DDBJ whole genome shotgun (WGS) entry which is preliminary data.</text>
</comment>
<dbReference type="InterPro" id="IPR013657">
    <property type="entry name" value="SCL35B1-4/HUT1"/>
</dbReference>
<keyword evidence="3" id="KW-0813">Transport</keyword>
<evidence type="ECO:0000313" key="10">
    <source>
        <dbReference type="Proteomes" id="UP001642540"/>
    </source>
</evidence>
<feature type="transmembrane region" description="Helical" evidence="8">
    <location>
        <begin position="51"/>
        <end position="69"/>
    </location>
</feature>
<reference evidence="9 10" key="1">
    <citation type="submission" date="2024-08" db="EMBL/GenBank/DDBJ databases">
        <authorList>
            <person name="Cucini C."/>
            <person name="Frati F."/>
        </authorList>
    </citation>
    <scope>NUCLEOTIDE SEQUENCE [LARGE SCALE GENOMIC DNA]</scope>
</reference>
<evidence type="ECO:0000313" key="9">
    <source>
        <dbReference type="EMBL" id="CAL8113714.1"/>
    </source>
</evidence>
<evidence type="ECO:0000256" key="5">
    <source>
        <dbReference type="ARBA" id="ARBA00022824"/>
    </source>
</evidence>
<evidence type="ECO:0008006" key="11">
    <source>
        <dbReference type="Google" id="ProtNLM"/>
    </source>
</evidence>
<keyword evidence="7 8" id="KW-0472">Membrane</keyword>
<dbReference type="Proteomes" id="UP001642540">
    <property type="component" value="Unassembled WGS sequence"/>
</dbReference>
<evidence type="ECO:0000256" key="8">
    <source>
        <dbReference type="SAM" id="Phobius"/>
    </source>
</evidence>
<dbReference type="InterPro" id="IPR037185">
    <property type="entry name" value="EmrE-like"/>
</dbReference>
<feature type="transmembrane region" description="Helical" evidence="8">
    <location>
        <begin position="7"/>
        <end position="24"/>
    </location>
</feature>
<comment type="subcellular location">
    <subcellularLocation>
        <location evidence="1">Endoplasmic reticulum membrane</location>
        <topology evidence="1">Multi-pass membrane protein</topology>
    </subcellularLocation>
</comment>
<dbReference type="SUPFAM" id="SSF103481">
    <property type="entry name" value="Multidrug resistance efflux transporter EmrE"/>
    <property type="match status" value="2"/>
</dbReference>
<sequence>MNRTAKFFGAAIGIFVCYFYYGILQEAITKGKYEHKVTNADGTVEVTQEKFVYSLSLVFIQCVVNYAYALILLQTVQREKPTDAVVENRLYGVCALTYILAMVSSNMALQWVSYPTQVIGKSCKPIPVMLLGVLLANRRYALRKYLFVLLIVIGIGLFMYKPKLSSTSNPNVFSTGELLLVMSLAMDGLTGAIQERMRVNNQKPNSAVMMKMMNLFSIGYTLVALVLSSEIYSFIVFVLNHPEVVWKITTFCIASSLGQFFIFVMVTDFGPLPCSIVTTTRKFFTVLASVILFGNVLTNTQWTGAVLVFLGLGLDSLYGGK</sequence>
<feature type="transmembrane region" description="Helical" evidence="8">
    <location>
        <begin position="172"/>
        <end position="193"/>
    </location>
</feature>
<dbReference type="PANTHER" id="PTHR10778:SF10">
    <property type="entry name" value="SOLUTE CARRIER FAMILY 35 MEMBER B1"/>
    <property type="match status" value="1"/>
</dbReference>
<evidence type="ECO:0000256" key="6">
    <source>
        <dbReference type="ARBA" id="ARBA00022989"/>
    </source>
</evidence>
<feature type="transmembrane region" description="Helical" evidence="8">
    <location>
        <begin position="144"/>
        <end position="160"/>
    </location>
</feature>
<feature type="transmembrane region" description="Helical" evidence="8">
    <location>
        <begin position="302"/>
        <end position="320"/>
    </location>
</feature>
<protein>
    <recommendedName>
        <fullName evidence="11">Solute carrier family 35 member B1</fullName>
    </recommendedName>
</protein>
<gene>
    <name evidence="9" type="ORF">ODALV1_LOCUS16140</name>
</gene>
<name>A0ABP1R0U2_9HEXA</name>
<keyword evidence="4 8" id="KW-0812">Transmembrane</keyword>
<dbReference type="Pfam" id="PF08449">
    <property type="entry name" value="UAA"/>
    <property type="match status" value="1"/>
</dbReference>
<dbReference type="EMBL" id="CAXLJM020000049">
    <property type="protein sequence ID" value="CAL8113714.1"/>
    <property type="molecule type" value="Genomic_DNA"/>
</dbReference>
<keyword evidence="10" id="KW-1185">Reference proteome</keyword>
<comment type="similarity">
    <text evidence="2">Belongs to the nucleotide-sugar transporter family. SLC35B subfamily.</text>
</comment>
<evidence type="ECO:0000256" key="3">
    <source>
        <dbReference type="ARBA" id="ARBA00022448"/>
    </source>
</evidence>